<protein>
    <submittedName>
        <fullName evidence="1">Uncharacterized protein</fullName>
    </submittedName>
</protein>
<evidence type="ECO:0000313" key="2">
    <source>
        <dbReference type="Proteomes" id="UP001054821"/>
    </source>
</evidence>
<comment type="caution">
    <text evidence="1">The sequence shown here is derived from an EMBL/GenBank/DDBJ whole genome shotgun (WGS) entry which is preliminary data.</text>
</comment>
<gene>
    <name evidence="1" type="ORF">L3X38_025043</name>
</gene>
<name>A0AAD4W0Z9_PRUDU</name>
<accession>A0AAD4W0Z9</accession>
<dbReference type="EMBL" id="JAJFAZ020000004">
    <property type="protein sequence ID" value="KAI5334910.1"/>
    <property type="molecule type" value="Genomic_DNA"/>
</dbReference>
<reference evidence="1 2" key="1">
    <citation type="journal article" date="2022" name="G3 (Bethesda)">
        <title>Whole-genome sequence and methylome profiling of the almond [Prunus dulcis (Mill.) D.A. Webb] cultivar 'Nonpareil'.</title>
        <authorList>
            <person name="D'Amico-Willman K.M."/>
            <person name="Ouma W.Z."/>
            <person name="Meulia T."/>
            <person name="Sideli G.M."/>
            <person name="Gradziel T.M."/>
            <person name="Fresnedo-Ramirez J."/>
        </authorList>
    </citation>
    <scope>NUCLEOTIDE SEQUENCE [LARGE SCALE GENOMIC DNA]</scope>
    <source>
        <strain evidence="1">Clone GOH B32 T37-40</strain>
    </source>
</reference>
<dbReference type="AlphaFoldDB" id="A0AAD4W0Z9"/>
<keyword evidence="2" id="KW-1185">Reference proteome</keyword>
<dbReference type="Proteomes" id="UP001054821">
    <property type="component" value="Chromosome 4"/>
</dbReference>
<evidence type="ECO:0000313" key="1">
    <source>
        <dbReference type="EMBL" id="KAI5334910.1"/>
    </source>
</evidence>
<proteinExistence type="predicted"/>
<sequence length="148" mass="16095">MVTTTGLPLLVLPFAHHLEKSKLGAIFALTSQSQLNCYEVQKNTGTTTRAYNHGGYGGYGLLTFSFKENQEKPLGEDAHFICHDAQAIGVADGSAARPGKESKQASNLLSKLPILTIPTFTQPICELQKRIAIFGSLGFWRQALQGLF</sequence>
<organism evidence="1 2">
    <name type="scientific">Prunus dulcis</name>
    <name type="common">Almond</name>
    <name type="synonym">Amygdalus dulcis</name>
    <dbReference type="NCBI Taxonomy" id="3755"/>
    <lineage>
        <taxon>Eukaryota</taxon>
        <taxon>Viridiplantae</taxon>
        <taxon>Streptophyta</taxon>
        <taxon>Embryophyta</taxon>
        <taxon>Tracheophyta</taxon>
        <taxon>Spermatophyta</taxon>
        <taxon>Magnoliopsida</taxon>
        <taxon>eudicotyledons</taxon>
        <taxon>Gunneridae</taxon>
        <taxon>Pentapetalae</taxon>
        <taxon>rosids</taxon>
        <taxon>fabids</taxon>
        <taxon>Rosales</taxon>
        <taxon>Rosaceae</taxon>
        <taxon>Amygdaloideae</taxon>
        <taxon>Amygdaleae</taxon>
        <taxon>Prunus</taxon>
    </lineage>
</organism>